<comment type="similarity">
    <text evidence="2 5">Belongs to the ribose 5-phosphate isomerase family.</text>
</comment>
<feature type="binding site" evidence="5">
    <location>
        <begin position="26"/>
        <end position="29"/>
    </location>
    <ligand>
        <name>substrate</name>
    </ligand>
</feature>
<dbReference type="SMART" id="SM01134">
    <property type="entry name" value="DeoRC"/>
    <property type="match status" value="1"/>
</dbReference>
<dbReference type="SUPFAM" id="SSF75445">
    <property type="entry name" value="D-ribose-5-phosphate isomerase (RpiA), lid domain"/>
    <property type="match status" value="1"/>
</dbReference>
<keyword evidence="4 5" id="KW-0413">Isomerase</keyword>
<comment type="subunit">
    <text evidence="5">Homodimer.</text>
</comment>
<dbReference type="eggNOG" id="arCOG01122">
    <property type="taxonomic scope" value="Archaea"/>
</dbReference>
<dbReference type="STRING" id="693661.Arcve_1321"/>
<evidence type="ECO:0000313" key="7">
    <source>
        <dbReference type="Proteomes" id="UP000008136"/>
    </source>
</evidence>
<dbReference type="PANTHER" id="PTHR11934:SF0">
    <property type="entry name" value="RIBOSE-5-PHOSPHATE ISOMERASE"/>
    <property type="match status" value="1"/>
</dbReference>
<dbReference type="FunFam" id="3.30.70.260:FF:000018">
    <property type="entry name" value="Ribose-5-phosphate isomerase A"/>
    <property type="match status" value="1"/>
</dbReference>
<proteinExistence type="inferred from homology"/>
<dbReference type="InterPro" id="IPR020672">
    <property type="entry name" value="Ribose5P_isomerase_typA_subgr"/>
</dbReference>
<dbReference type="Gene3D" id="3.30.70.260">
    <property type="match status" value="1"/>
</dbReference>
<feature type="binding site" evidence="5">
    <location>
        <position position="122"/>
    </location>
    <ligand>
        <name>substrate</name>
    </ligand>
</feature>
<sequence length="224" mass="24170">MSNGKANAAKKAVELVRDGAVIGIGSGTTVEIFLRELGRRIENEGLTVYGVPSSYQSHILATNNGIKVVDLIQYPELDICIDGADQVDERFNCIKGGGGALTREKIVAAASKEVVIIVDSSKIVDRLNMPVPIEVLPFAYGFVERRLSAMGRPVLREGSGKLGPVVTDNGNFIIDCDFGDIDKPEELEREIDRIPGVVECGIFCSELIDGVIAGYEDGARFLKK</sequence>
<organism evidence="6 7">
    <name type="scientific">Archaeoglobus veneficus (strain DSM 11195 / SNP6)</name>
    <dbReference type="NCBI Taxonomy" id="693661"/>
    <lineage>
        <taxon>Archaea</taxon>
        <taxon>Methanobacteriati</taxon>
        <taxon>Methanobacteriota</taxon>
        <taxon>Archaeoglobi</taxon>
        <taxon>Archaeoglobales</taxon>
        <taxon>Archaeoglobaceae</taxon>
        <taxon>Archaeoglobus</taxon>
    </lineage>
</organism>
<dbReference type="RefSeq" id="WP_013683987.1">
    <property type="nucleotide sequence ID" value="NC_015320.1"/>
</dbReference>
<dbReference type="Pfam" id="PF06026">
    <property type="entry name" value="Rib_5-P_isom_A"/>
    <property type="match status" value="1"/>
</dbReference>
<dbReference type="GO" id="GO:0006014">
    <property type="term" value="P:D-ribose metabolic process"/>
    <property type="evidence" value="ECO:0007669"/>
    <property type="project" value="TreeGrafter"/>
</dbReference>
<dbReference type="HOGENOM" id="CLU_056590_0_2_2"/>
<comment type="catalytic activity">
    <reaction evidence="1 5">
        <text>aldehydo-D-ribose 5-phosphate = D-ribulose 5-phosphate</text>
        <dbReference type="Rhea" id="RHEA:14657"/>
        <dbReference type="ChEBI" id="CHEBI:58121"/>
        <dbReference type="ChEBI" id="CHEBI:58273"/>
        <dbReference type="EC" id="5.3.1.6"/>
    </reaction>
</comment>
<evidence type="ECO:0000313" key="6">
    <source>
        <dbReference type="EMBL" id="AEA47326.1"/>
    </source>
</evidence>
<dbReference type="FunFam" id="3.40.50.1360:FF:000001">
    <property type="entry name" value="Ribose-5-phosphate isomerase A"/>
    <property type="match status" value="1"/>
</dbReference>
<dbReference type="InterPro" id="IPR004788">
    <property type="entry name" value="Ribose5P_isomerase_type_A"/>
</dbReference>
<comment type="function">
    <text evidence="5">Catalyzes the reversible conversion of ribose-5-phosphate to ribulose 5-phosphate.</text>
</comment>
<dbReference type="SUPFAM" id="SSF100950">
    <property type="entry name" value="NagB/RpiA/CoA transferase-like"/>
    <property type="match status" value="1"/>
</dbReference>
<dbReference type="UniPathway" id="UPA00115">
    <property type="reaction ID" value="UER00412"/>
</dbReference>
<dbReference type="NCBIfam" id="TIGR00021">
    <property type="entry name" value="rpiA"/>
    <property type="match status" value="1"/>
</dbReference>
<dbReference type="EC" id="5.3.1.6" evidence="5"/>
<reference evidence="6 7" key="1">
    <citation type="submission" date="2011-03" db="EMBL/GenBank/DDBJ databases">
        <title>The complete genome of Archaeoglobus veneficus SNP6.</title>
        <authorList>
            <consortium name="US DOE Joint Genome Institute (JGI-PGF)"/>
            <person name="Lucas S."/>
            <person name="Copeland A."/>
            <person name="Lapidus A."/>
            <person name="Bruce D."/>
            <person name="Goodwin L."/>
            <person name="Pitluck S."/>
            <person name="Kyrpides N."/>
            <person name="Mavromatis K."/>
            <person name="Pagani I."/>
            <person name="Ivanova N."/>
            <person name="Mikhailova N."/>
            <person name="Lu M."/>
            <person name="Detter J.C."/>
            <person name="Tapia R."/>
            <person name="Han C."/>
            <person name="Land M."/>
            <person name="Hauser L."/>
            <person name="Markowitz V."/>
            <person name="Cheng J.-F."/>
            <person name="Hugenholtz P."/>
            <person name="Woyke T."/>
            <person name="Wu D."/>
            <person name="Spring S."/>
            <person name="Brambilla E."/>
            <person name="Klenk H.-P."/>
            <person name="Eisen J.A."/>
        </authorList>
    </citation>
    <scope>NUCLEOTIDE SEQUENCE [LARGE SCALE GENOMIC DNA]</scope>
    <source>
        <strain>SNP6</strain>
    </source>
</reference>
<dbReference type="Gene3D" id="3.40.50.1360">
    <property type="match status" value="1"/>
</dbReference>
<dbReference type="EMBL" id="CP002588">
    <property type="protein sequence ID" value="AEA47326.1"/>
    <property type="molecule type" value="Genomic_DNA"/>
</dbReference>
<evidence type="ECO:0000256" key="2">
    <source>
        <dbReference type="ARBA" id="ARBA00008088"/>
    </source>
</evidence>
<evidence type="ECO:0000256" key="5">
    <source>
        <dbReference type="HAMAP-Rule" id="MF_00170"/>
    </source>
</evidence>
<dbReference type="GO" id="GO:0005829">
    <property type="term" value="C:cytosol"/>
    <property type="evidence" value="ECO:0007669"/>
    <property type="project" value="TreeGrafter"/>
</dbReference>
<dbReference type="GO" id="GO:0004751">
    <property type="term" value="F:ribose-5-phosphate isomerase activity"/>
    <property type="evidence" value="ECO:0007669"/>
    <property type="project" value="UniProtKB-UniRule"/>
</dbReference>
<dbReference type="InterPro" id="IPR037171">
    <property type="entry name" value="NagB/RpiA_transferase-like"/>
</dbReference>
<comment type="pathway">
    <text evidence="5">Carbohydrate degradation; pentose phosphate pathway; D-ribose 5-phosphate from D-ribulose 5-phosphate (non-oxidative stage): step 1/1.</text>
</comment>
<evidence type="ECO:0000256" key="3">
    <source>
        <dbReference type="ARBA" id="ARBA00011881"/>
    </source>
</evidence>
<dbReference type="PANTHER" id="PTHR11934">
    <property type="entry name" value="RIBOSE-5-PHOSPHATE ISOMERASE"/>
    <property type="match status" value="1"/>
</dbReference>
<dbReference type="CDD" id="cd01398">
    <property type="entry name" value="RPI_A"/>
    <property type="match status" value="1"/>
</dbReference>
<comment type="subunit">
    <text evidence="3">Homotetramer.</text>
</comment>
<evidence type="ECO:0000256" key="4">
    <source>
        <dbReference type="ARBA" id="ARBA00023235"/>
    </source>
</evidence>
<dbReference type="Proteomes" id="UP000008136">
    <property type="component" value="Chromosome"/>
</dbReference>
<dbReference type="NCBIfam" id="NF001924">
    <property type="entry name" value="PRK00702.1"/>
    <property type="match status" value="1"/>
</dbReference>
<keyword evidence="7" id="KW-1185">Reference proteome</keyword>
<dbReference type="GO" id="GO:0009052">
    <property type="term" value="P:pentose-phosphate shunt, non-oxidative branch"/>
    <property type="evidence" value="ECO:0007669"/>
    <property type="project" value="UniProtKB-UniRule"/>
</dbReference>
<feature type="binding site" evidence="5">
    <location>
        <begin position="82"/>
        <end position="85"/>
    </location>
    <ligand>
        <name>substrate</name>
    </ligand>
</feature>
<dbReference type="OrthoDB" id="19013at2157"/>
<gene>
    <name evidence="5" type="primary">rpiA</name>
    <name evidence="6" type="ordered locus">Arcve_1321</name>
</gene>
<dbReference type="GeneID" id="10394442"/>
<dbReference type="HAMAP" id="MF_00170">
    <property type="entry name" value="Rib_5P_isom_A"/>
    <property type="match status" value="1"/>
</dbReference>
<feature type="binding site" evidence="5">
    <location>
        <begin position="95"/>
        <end position="98"/>
    </location>
    <ligand>
        <name>substrate</name>
    </ligand>
</feature>
<accession>F2KNC4</accession>
<name>F2KNC4_ARCVS</name>
<feature type="active site" description="Proton acceptor" evidence="5">
    <location>
        <position position="104"/>
    </location>
</feature>
<evidence type="ECO:0000256" key="1">
    <source>
        <dbReference type="ARBA" id="ARBA00001713"/>
    </source>
</evidence>
<protein>
    <recommendedName>
        <fullName evidence="5">Ribose-5-phosphate isomerase A</fullName>
        <ecNumber evidence="5">5.3.1.6</ecNumber>
    </recommendedName>
    <alternativeName>
        <fullName evidence="5">Phosphoriboisomerase A</fullName>
        <shortName evidence="5">PRI</shortName>
    </alternativeName>
</protein>
<dbReference type="KEGG" id="ave:Arcve_1321"/>
<dbReference type="AlphaFoldDB" id="F2KNC4"/>